<feature type="compositionally biased region" description="Basic and acidic residues" evidence="1">
    <location>
        <begin position="60"/>
        <end position="78"/>
    </location>
</feature>
<evidence type="ECO:0000313" key="3">
    <source>
        <dbReference type="Proteomes" id="UP000053097"/>
    </source>
</evidence>
<dbReference type="Proteomes" id="UP000053097">
    <property type="component" value="Unassembled WGS sequence"/>
</dbReference>
<name>A0A026WDJ1_OOCBI</name>
<gene>
    <name evidence="2" type="ORF">X777_05957</name>
</gene>
<keyword evidence="3" id="KW-1185">Reference proteome</keyword>
<sequence length="92" mass="10298">MTAFAPGGRLWTRRSGYSSYSLFLRLEPPYPLCPMDNPATERKIKSRAQPCSRSALGKGRASERGKREGEREGERARGDMYAGYVEQGEGPR</sequence>
<evidence type="ECO:0000313" key="2">
    <source>
        <dbReference type="EMBL" id="EZA54107.1"/>
    </source>
</evidence>
<accession>A0A026WDJ1</accession>
<evidence type="ECO:0000256" key="1">
    <source>
        <dbReference type="SAM" id="MobiDB-lite"/>
    </source>
</evidence>
<reference evidence="2 3" key="1">
    <citation type="journal article" date="2014" name="Curr. Biol.">
        <title>The genome of the clonal raider ant Cerapachys biroi.</title>
        <authorList>
            <person name="Oxley P.R."/>
            <person name="Ji L."/>
            <person name="Fetter-Pruneda I."/>
            <person name="McKenzie S.K."/>
            <person name="Li C."/>
            <person name="Hu H."/>
            <person name="Zhang G."/>
            <person name="Kronauer D.J."/>
        </authorList>
    </citation>
    <scope>NUCLEOTIDE SEQUENCE [LARGE SCALE GENOMIC DNA]</scope>
</reference>
<protein>
    <submittedName>
        <fullName evidence="2">Uncharacterized protein</fullName>
    </submittedName>
</protein>
<feature type="region of interest" description="Disordered" evidence="1">
    <location>
        <begin position="37"/>
        <end position="92"/>
    </location>
</feature>
<dbReference type="AlphaFoldDB" id="A0A026WDJ1"/>
<organism evidence="2 3">
    <name type="scientific">Ooceraea biroi</name>
    <name type="common">Clonal raider ant</name>
    <name type="synonym">Cerapachys biroi</name>
    <dbReference type="NCBI Taxonomy" id="2015173"/>
    <lineage>
        <taxon>Eukaryota</taxon>
        <taxon>Metazoa</taxon>
        <taxon>Ecdysozoa</taxon>
        <taxon>Arthropoda</taxon>
        <taxon>Hexapoda</taxon>
        <taxon>Insecta</taxon>
        <taxon>Pterygota</taxon>
        <taxon>Neoptera</taxon>
        <taxon>Endopterygota</taxon>
        <taxon>Hymenoptera</taxon>
        <taxon>Apocrita</taxon>
        <taxon>Aculeata</taxon>
        <taxon>Formicoidea</taxon>
        <taxon>Formicidae</taxon>
        <taxon>Dorylinae</taxon>
        <taxon>Ooceraea</taxon>
    </lineage>
</organism>
<dbReference type="EMBL" id="KK107260">
    <property type="protein sequence ID" value="EZA54107.1"/>
    <property type="molecule type" value="Genomic_DNA"/>
</dbReference>
<proteinExistence type="predicted"/>